<name>A0AAW6U7A8_9BACT</name>
<gene>
    <name evidence="2" type="ORF">QJ522_18300</name>
</gene>
<proteinExistence type="predicted"/>
<dbReference type="Pfam" id="PF11172">
    <property type="entry name" value="DUF2959"/>
    <property type="match status" value="1"/>
</dbReference>
<organism evidence="2 3">
    <name type="scientific">Anaerobaca lacustris</name>
    <dbReference type="NCBI Taxonomy" id="3044600"/>
    <lineage>
        <taxon>Bacteria</taxon>
        <taxon>Pseudomonadati</taxon>
        <taxon>Planctomycetota</taxon>
        <taxon>Phycisphaerae</taxon>
        <taxon>Sedimentisphaerales</taxon>
        <taxon>Anaerobacaceae</taxon>
        <taxon>Anaerobaca</taxon>
    </lineage>
</organism>
<feature type="coiled-coil region" evidence="1">
    <location>
        <begin position="177"/>
        <end position="215"/>
    </location>
</feature>
<reference evidence="2" key="1">
    <citation type="submission" date="2023-05" db="EMBL/GenBank/DDBJ databases">
        <title>Anaerotaeda fermentans gen. nov., sp. nov., a novel anaerobic planctomycete of the new family within the order Sedimentisphaerales isolated from Taman Peninsula, Russia.</title>
        <authorList>
            <person name="Khomyakova M.A."/>
            <person name="Merkel A.Y."/>
            <person name="Slobodkin A.I."/>
        </authorList>
    </citation>
    <scope>NUCLEOTIDE SEQUENCE</scope>
    <source>
        <strain evidence="2">M17dextr</strain>
    </source>
</reference>
<dbReference type="Proteomes" id="UP001431776">
    <property type="component" value="Unassembled WGS sequence"/>
</dbReference>
<feature type="coiled-coil region" evidence="1">
    <location>
        <begin position="35"/>
        <end position="98"/>
    </location>
</feature>
<evidence type="ECO:0000256" key="1">
    <source>
        <dbReference type="SAM" id="Coils"/>
    </source>
</evidence>
<evidence type="ECO:0000313" key="2">
    <source>
        <dbReference type="EMBL" id="MDI6451018.1"/>
    </source>
</evidence>
<dbReference type="RefSeq" id="WP_349246426.1">
    <property type="nucleotide sequence ID" value="NZ_JASCXX010000027.1"/>
</dbReference>
<evidence type="ECO:0000313" key="3">
    <source>
        <dbReference type="Proteomes" id="UP001431776"/>
    </source>
</evidence>
<sequence>MRSLTLGALGLALVALCGCGGVYYNTMEKLGYPKREMLVDRVQKARDAQEEAKQQFQSALEEFTAVTGYQGGDLEKMYNRLRDQLQRSESKAQAVGKRIDDVESVGEALFKEWQSELDQYSSPDLRQASENKLGQTRLRYARLVAAMRSAEMKIEPVLTAFRDQVLFLKHNLNAQALAALQNELTTIQTDVAGLIREMEASIAEANAFIDAMNRDQN</sequence>
<dbReference type="AlphaFoldDB" id="A0AAW6U7A8"/>
<dbReference type="PROSITE" id="PS51257">
    <property type="entry name" value="PROKAR_LIPOPROTEIN"/>
    <property type="match status" value="1"/>
</dbReference>
<comment type="caution">
    <text evidence="2">The sequence shown here is derived from an EMBL/GenBank/DDBJ whole genome shotgun (WGS) entry which is preliminary data.</text>
</comment>
<dbReference type="InterPro" id="IPR021342">
    <property type="entry name" value="DUF2959"/>
</dbReference>
<dbReference type="EMBL" id="JASCXX010000027">
    <property type="protein sequence ID" value="MDI6451018.1"/>
    <property type="molecule type" value="Genomic_DNA"/>
</dbReference>
<keyword evidence="1" id="KW-0175">Coiled coil</keyword>
<protein>
    <submittedName>
        <fullName evidence="2">DUF2959 domain-containing protein</fullName>
    </submittedName>
</protein>
<accession>A0AAW6U7A8</accession>
<keyword evidence="3" id="KW-1185">Reference proteome</keyword>